<comment type="caution">
    <text evidence="1">The sequence shown here is derived from an EMBL/GenBank/DDBJ whole genome shotgun (WGS) entry which is preliminary data.</text>
</comment>
<evidence type="ECO:0000313" key="1">
    <source>
        <dbReference type="EMBL" id="NYJ37501.1"/>
    </source>
</evidence>
<organism evidence="1 2">
    <name type="scientific">Nocardiopsis aegyptia</name>
    <dbReference type="NCBI Taxonomy" id="220378"/>
    <lineage>
        <taxon>Bacteria</taxon>
        <taxon>Bacillati</taxon>
        <taxon>Actinomycetota</taxon>
        <taxon>Actinomycetes</taxon>
        <taxon>Streptosporangiales</taxon>
        <taxon>Nocardiopsidaceae</taxon>
        <taxon>Nocardiopsis</taxon>
    </lineage>
</organism>
<dbReference type="EMBL" id="JACCFS010000001">
    <property type="protein sequence ID" value="NYJ37501.1"/>
    <property type="molecule type" value="Genomic_DNA"/>
</dbReference>
<proteinExistence type="predicted"/>
<dbReference type="RefSeq" id="WP_179828258.1">
    <property type="nucleotide sequence ID" value="NZ_JACCFS010000001.1"/>
</dbReference>
<gene>
    <name evidence="1" type="ORF">HNR10_005382</name>
</gene>
<accession>A0A7Z0JCQ9</accession>
<keyword evidence="2" id="KW-1185">Reference proteome</keyword>
<sequence length="269" mass="28421">MVEPFGSDPMARPLTYPGTIPAASGLLLADAWLPLRPAPGEPAPGGPVADWSVECAGEPTTVAGVLDRLGRAPMADRHPVLAVGSNAAPAQLRRKLRSRALEPVLPMTSAVVDGIAPGVSAHVSRPGYLPAAPVALPGRSRLFVLWPDGAELEALDATEPNYRRRLLPATRYPVTLASGARLTSCSVYVGRHGCLVDDEGRPRRLTDQATLIRALLAASPALRGLCGSTPEEFVERAGDPAVREAVGLLFREEGRAARQPESTWSAVDR</sequence>
<reference evidence="1 2" key="1">
    <citation type="submission" date="2020-07" db="EMBL/GenBank/DDBJ databases">
        <title>Sequencing the genomes of 1000 actinobacteria strains.</title>
        <authorList>
            <person name="Klenk H.-P."/>
        </authorList>
    </citation>
    <scope>NUCLEOTIDE SEQUENCE [LARGE SCALE GENOMIC DNA]</scope>
    <source>
        <strain evidence="1 2">DSM 44442</strain>
    </source>
</reference>
<name>A0A7Z0JCQ9_9ACTN</name>
<protein>
    <submittedName>
        <fullName evidence="1">Uncharacterized protein</fullName>
    </submittedName>
</protein>
<dbReference type="Proteomes" id="UP000572051">
    <property type="component" value="Unassembled WGS sequence"/>
</dbReference>
<evidence type="ECO:0000313" key="2">
    <source>
        <dbReference type="Proteomes" id="UP000572051"/>
    </source>
</evidence>
<dbReference type="AlphaFoldDB" id="A0A7Z0JCQ9"/>